<organism evidence="2 3">
    <name type="scientific">Mycolicibacterium gilvum</name>
    <dbReference type="NCBI Taxonomy" id="1804"/>
    <lineage>
        <taxon>Bacteria</taxon>
        <taxon>Bacillati</taxon>
        <taxon>Actinomycetota</taxon>
        <taxon>Actinomycetes</taxon>
        <taxon>Mycobacteriales</taxon>
        <taxon>Mycobacteriaceae</taxon>
        <taxon>Mycolicibacterium</taxon>
    </lineage>
</organism>
<accession>A0A378SUL6</accession>
<dbReference type="GO" id="GO:0016787">
    <property type="term" value="F:hydrolase activity"/>
    <property type="evidence" value="ECO:0007669"/>
    <property type="project" value="UniProtKB-KW"/>
</dbReference>
<reference evidence="2 3" key="1">
    <citation type="submission" date="2018-06" db="EMBL/GenBank/DDBJ databases">
        <authorList>
            <consortium name="Pathogen Informatics"/>
            <person name="Doyle S."/>
        </authorList>
    </citation>
    <scope>NUCLEOTIDE SEQUENCE [LARGE SCALE GENOMIC DNA]</scope>
    <source>
        <strain evidence="2 3">NCTC10742</strain>
    </source>
</reference>
<evidence type="ECO:0000313" key="2">
    <source>
        <dbReference type="EMBL" id="STZ45564.1"/>
    </source>
</evidence>
<sequence>MQIPADLQLEPQVRTLQSGPNPKSEPSQVSDQTAFFNLEATGKPGRLIEIDDTEKIFSNPTEKATEDYISGRFG</sequence>
<evidence type="ECO:0000313" key="3">
    <source>
        <dbReference type="Proteomes" id="UP000254291"/>
    </source>
</evidence>
<name>A0A378SUL6_9MYCO</name>
<feature type="region of interest" description="Disordered" evidence="1">
    <location>
        <begin position="1"/>
        <end position="32"/>
    </location>
</feature>
<keyword evidence="2" id="KW-0378">Hydrolase</keyword>
<evidence type="ECO:0000256" key="1">
    <source>
        <dbReference type="SAM" id="MobiDB-lite"/>
    </source>
</evidence>
<feature type="compositionally biased region" description="Polar residues" evidence="1">
    <location>
        <begin position="14"/>
        <end position="32"/>
    </location>
</feature>
<dbReference type="EC" id="3.6.3.27" evidence="2"/>
<proteinExistence type="predicted"/>
<protein>
    <submittedName>
        <fullName evidence="2">Phosphate ABC transporter ATPase</fullName>
        <ecNumber evidence="2">3.6.3.27</ecNumber>
    </submittedName>
</protein>
<gene>
    <name evidence="2" type="primary">pstB3_1</name>
    <name evidence="2" type="ORF">NCTC10742_04823</name>
</gene>
<dbReference type="EMBL" id="UGQM01000001">
    <property type="protein sequence ID" value="STZ45564.1"/>
    <property type="molecule type" value="Genomic_DNA"/>
</dbReference>
<dbReference type="Proteomes" id="UP000254291">
    <property type="component" value="Unassembled WGS sequence"/>
</dbReference>
<dbReference type="AlphaFoldDB" id="A0A378SUL6"/>